<sequence>DYDDDLEEKTHEKGEDERKDETIHNGLANNVQENIFMCIYFRSLALMHYYSDWDSLSTTANRSQLSDANPKCVQERSENKVDDSSTPSFGHDFDPVEYGFQKFFTSFMQGAVVSIATADYMLYKAHYKKDFKGCLEIYKKQMKKLIREEQQERQFIWSECCEKRKNKKLLKKIDVNSKLDDKSTINCKQLLLEDQRKFERILDKKSEGTQNFEFYRISEKSRLEVTYAYMLSLQARETPNTTVGDTRSGNDIQSCKGKWNYEASRLFEKWYRVLQHTKNDLKCDLFGLRGSWCLHHFYATHLHYNMKTLSSAKQQYLCALECCPRHIWTLFHYTKLLVQEDFHKNKNLIHQHIHLMKEINSSVDLMKTDFENLCKEIQSMDKKA</sequence>
<accession>X6MJG3</accession>
<protein>
    <submittedName>
        <fullName evidence="2">Uncharacterized protein</fullName>
    </submittedName>
</protein>
<evidence type="ECO:0000256" key="1">
    <source>
        <dbReference type="SAM" id="MobiDB-lite"/>
    </source>
</evidence>
<keyword evidence="3" id="KW-1185">Reference proteome</keyword>
<dbReference type="AlphaFoldDB" id="X6MJG3"/>
<reference evidence="2 3" key="1">
    <citation type="journal article" date="2013" name="Curr. Biol.">
        <title>The Genome of the Foraminiferan Reticulomyxa filosa.</title>
        <authorList>
            <person name="Glockner G."/>
            <person name="Hulsmann N."/>
            <person name="Schleicher M."/>
            <person name="Noegel A.A."/>
            <person name="Eichinger L."/>
            <person name="Gallinger C."/>
            <person name="Pawlowski J."/>
            <person name="Sierra R."/>
            <person name="Euteneuer U."/>
            <person name="Pillet L."/>
            <person name="Moustafa A."/>
            <person name="Platzer M."/>
            <person name="Groth M."/>
            <person name="Szafranski K."/>
            <person name="Schliwa M."/>
        </authorList>
    </citation>
    <scope>NUCLEOTIDE SEQUENCE [LARGE SCALE GENOMIC DNA]</scope>
</reference>
<comment type="caution">
    <text evidence="2">The sequence shown here is derived from an EMBL/GenBank/DDBJ whole genome shotgun (WGS) entry which is preliminary data.</text>
</comment>
<gene>
    <name evidence="2" type="ORF">RFI_23215</name>
</gene>
<name>X6MJG3_RETFI</name>
<dbReference type="Proteomes" id="UP000023152">
    <property type="component" value="Unassembled WGS sequence"/>
</dbReference>
<proteinExistence type="predicted"/>
<organism evidence="2 3">
    <name type="scientific">Reticulomyxa filosa</name>
    <dbReference type="NCBI Taxonomy" id="46433"/>
    <lineage>
        <taxon>Eukaryota</taxon>
        <taxon>Sar</taxon>
        <taxon>Rhizaria</taxon>
        <taxon>Retaria</taxon>
        <taxon>Foraminifera</taxon>
        <taxon>Monothalamids</taxon>
        <taxon>Reticulomyxidae</taxon>
        <taxon>Reticulomyxa</taxon>
    </lineage>
</organism>
<feature type="non-terminal residue" evidence="2">
    <location>
        <position position="1"/>
    </location>
</feature>
<evidence type="ECO:0000313" key="2">
    <source>
        <dbReference type="EMBL" id="ETO14153.1"/>
    </source>
</evidence>
<dbReference type="EMBL" id="ASPP01020184">
    <property type="protein sequence ID" value="ETO14153.1"/>
    <property type="molecule type" value="Genomic_DNA"/>
</dbReference>
<feature type="region of interest" description="Disordered" evidence="1">
    <location>
        <begin position="1"/>
        <end position="25"/>
    </location>
</feature>
<feature type="region of interest" description="Disordered" evidence="1">
    <location>
        <begin position="67"/>
        <end position="86"/>
    </location>
</feature>
<evidence type="ECO:0000313" key="3">
    <source>
        <dbReference type="Proteomes" id="UP000023152"/>
    </source>
</evidence>
<feature type="compositionally biased region" description="Basic and acidic residues" evidence="1">
    <location>
        <begin position="73"/>
        <end position="83"/>
    </location>
</feature>
<feature type="compositionally biased region" description="Basic and acidic residues" evidence="1">
    <location>
        <begin position="8"/>
        <end position="23"/>
    </location>
</feature>